<comment type="caution">
    <text evidence="1">The sequence shown here is derived from an EMBL/GenBank/DDBJ whole genome shotgun (WGS) entry which is preliminary data.</text>
</comment>
<evidence type="ECO:0000313" key="1">
    <source>
        <dbReference type="EMBL" id="OLF07749.1"/>
    </source>
</evidence>
<proteinExistence type="predicted"/>
<protein>
    <submittedName>
        <fullName evidence="1">Uncharacterized protein</fullName>
    </submittedName>
</protein>
<accession>A0A7Z1AVV5</accession>
<keyword evidence="2" id="KW-1185">Reference proteome</keyword>
<sequence>MFTDVLNLTRLHLLVDHTDFGSEGRWLTLHPSVCCIRTAPDGSDPLLHIAATSDDAYTEALLAFAGSPRPFVLEWGGHVRIGHIQATRISGTLQVRMVGHVLLCGSPQVTREGERV</sequence>
<dbReference type="AlphaFoldDB" id="A0A7Z1AVV5"/>
<dbReference type="Proteomes" id="UP000185696">
    <property type="component" value="Unassembled WGS sequence"/>
</dbReference>
<evidence type="ECO:0000313" key="2">
    <source>
        <dbReference type="Proteomes" id="UP000185696"/>
    </source>
</evidence>
<dbReference type="EMBL" id="MSIF01000014">
    <property type="protein sequence ID" value="OLF07749.1"/>
    <property type="molecule type" value="Genomic_DNA"/>
</dbReference>
<reference evidence="1 2" key="1">
    <citation type="submission" date="2016-12" db="EMBL/GenBank/DDBJ databases">
        <title>The draft genome sequence of Actinophytocola xinjiangensis.</title>
        <authorList>
            <person name="Wang W."/>
            <person name="Yuan L."/>
        </authorList>
    </citation>
    <scope>NUCLEOTIDE SEQUENCE [LARGE SCALE GENOMIC DNA]</scope>
    <source>
        <strain evidence="1 2">CGMCC 4.4663</strain>
    </source>
</reference>
<gene>
    <name evidence="1" type="ORF">BLA60_25810</name>
</gene>
<name>A0A7Z1AVV5_9PSEU</name>
<organism evidence="1 2">
    <name type="scientific">Actinophytocola xinjiangensis</name>
    <dbReference type="NCBI Taxonomy" id="485602"/>
    <lineage>
        <taxon>Bacteria</taxon>
        <taxon>Bacillati</taxon>
        <taxon>Actinomycetota</taxon>
        <taxon>Actinomycetes</taxon>
        <taxon>Pseudonocardiales</taxon>
        <taxon>Pseudonocardiaceae</taxon>
    </lineage>
</organism>